<dbReference type="NCBIfam" id="TIGR00773">
    <property type="entry name" value="NhaA"/>
    <property type="match status" value="1"/>
</dbReference>
<evidence type="ECO:0000256" key="4">
    <source>
        <dbReference type="ARBA" id="ARBA00022989"/>
    </source>
</evidence>
<feature type="transmembrane region" description="Helical" evidence="6">
    <location>
        <begin position="423"/>
        <end position="439"/>
    </location>
</feature>
<feature type="transmembrane region" description="Helical" evidence="6">
    <location>
        <begin position="141"/>
        <end position="159"/>
    </location>
</feature>
<dbReference type="Gene3D" id="1.20.1530.10">
    <property type="entry name" value="Na+/H+ antiporter like domain"/>
    <property type="match status" value="1"/>
</dbReference>
<dbReference type="HAMAP" id="MF_01844">
    <property type="entry name" value="NhaA"/>
    <property type="match status" value="1"/>
</dbReference>
<dbReference type="PANTHER" id="PTHR30341">
    <property type="entry name" value="SODIUM ION/PROTON ANTIPORTER NHAA-RELATED"/>
    <property type="match status" value="1"/>
</dbReference>
<evidence type="ECO:0000256" key="3">
    <source>
        <dbReference type="ARBA" id="ARBA00022692"/>
    </source>
</evidence>
<keyword evidence="6" id="KW-0406">Ion transport</keyword>
<feature type="transmembrane region" description="Helical" evidence="6">
    <location>
        <begin position="196"/>
        <end position="213"/>
    </location>
</feature>
<dbReference type="KEGG" id="nkf:Nkreftii_002853"/>
<comment type="similarity">
    <text evidence="6">Belongs to the NhaA Na(+)/H(+) (TC 2.A.33) antiporter family.</text>
</comment>
<feature type="transmembrane region" description="Helical" evidence="6">
    <location>
        <begin position="385"/>
        <end position="411"/>
    </location>
</feature>
<feature type="transmembrane region" description="Helical" evidence="6">
    <location>
        <begin position="349"/>
        <end position="373"/>
    </location>
</feature>
<organism evidence="7 8">
    <name type="scientific">Candidatus Nitrospira kreftii</name>
    <dbReference type="NCBI Taxonomy" id="2652173"/>
    <lineage>
        <taxon>Bacteria</taxon>
        <taxon>Pseudomonadati</taxon>
        <taxon>Nitrospirota</taxon>
        <taxon>Nitrospiria</taxon>
        <taxon>Nitrospirales</taxon>
        <taxon>Nitrospiraceae</taxon>
        <taxon>Nitrospira</taxon>
    </lineage>
</organism>
<keyword evidence="6" id="KW-0050">Antiport</keyword>
<dbReference type="InterPro" id="IPR004670">
    <property type="entry name" value="NhaA"/>
</dbReference>
<comment type="subcellular location">
    <subcellularLocation>
        <location evidence="1">Cell inner membrane</location>
        <topology evidence="1">Multi-pass membrane protein</topology>
    </subcellularLocation>
    <subcellularLocation>
        <location evidence="6">Cell membrane</location>
        <topology evidence="6">Multi-pass membrane protein</topology>
    </subcellularLocation>
</comment>
<evidence type="ECO:0000313" key="7">
    <source>
        <dbReference type="EMBL" id="QPD05079.1"/>
    </source>
</evidence>
<keyword evidence="4 6" id="KW-1133">Transmembrane helix</keyword>
<dbReference type="PANTHER" id="PTHR30341:SF0">
    <property type="entry name" value="NA(+)_H(+) ANTIPORTER NHAA"/>
    <property type="match status" value="1"/>
</dbReference>
<keyword evidence="6" id="KW-0813">Transport</keyword>
<accession>A0A7S8FFY0</accession>
<dbReference type="Proteomes" id="UP000593737">
    <property type="component" value="Chromosome"/>
</dbReference>
<comment type="function">
    <text evidence="6">Na(+)/H(+) antiporter that extrudes sodium in exchange for external protons.</text>
</comment>
<dbReference type="InterPro" id="IPR023171">
    <property type="entry name" value="Na/H_antiporter_dom_sf"/>
</dbReference>
<reference evidence="7 8" key="1">
    <citation type="journal article" date="2020" name="ISME J.">
        <title>Enrichment and physiological characterization of a novel comammox Nitrospira indicates ammonium inhibition of complete nitrification.</title>
        <authorList>
            <person name="Sakoula D."/>
            <person name="Koch H."/>
            <person name="Frank J."/>
            <person name="Jetten M.S.M."/>
            <person name="van Kessel M.A.H.J."/>
            <person name="Lucker S."/>
        </authorList>
    </citation>
    <scope>NUCLEOTIDE SEQUENCE [LARGE SCALE GENOMIC DNA]</scope>
    <source>
        <strain evidence="7">Comreactor17</strain>
    </source>
</reference>
<gene>
    <name evidence="6" type="primary">nhaA</name>
    <name evidence="7" type="ORF">Nkreftii_002853</name>
</gene>
<feature type="transmembrane region" description="Helical" evidence="6">
    <location>
        <begin position="107"/>
        <end position="129"/>
    </location>
</feature>
<keyword evidence="6" id="KW-0739">Sodium transport</keyword>
<evidence type="ECO:0000256" key="1">
    <source>
        <dbReference type="ARBA" id="ARBA00004429"/>
    </source>
</evidence>
<keyword evidence="3 6" id="KW-0812">Transmembrane</keyword>
<evidence type="ECO:0000313" key="8">
    <source>
        <dbReference type="Proteomes" id="UP000593737"/>
    </source>
</evidence>
<evidence type="ECO:0000256" key="2">
    <source>
        <dbReference type="ARBA" id="ARBA00022475"/>
    </source>
</evidence>
<feature type="transmembrane region" description="Helical" evidence="6">
    <location>
        <begin position="33"/>
        <end position="55"/>
    </location>
</feature>
<name>A0A7S8FFY0_9BACT</name>
<dbReference type="GO" id="GO:0015385">
    <property type="term" value="F:sodium:proton antiporter activity"/>
    <property type="evidence" value="ECO:0007669"/>
    <property type="project" value="UniProtKB-UniRule"/>
</dbReference>
<dbReference type="GO" id="GO:0005886">
    <property type="term" value="C:plasma membrane"/>
    <property type="evidence" value="ECO:0007669"/>
    <property type="project" value="UniProtKB-SubCell"/>
</dbReference>
<protein>
    <recommendedName>
        <fullName evidence="6">Na(+)/H(+) antiporter NhaA</fullName>
    </recommendedName>
    <alternativeName>
        <fullName evidence="6">Sodium/proton antiporter NhaA</fullName>
    </alternativeName>
</protein>
<sequence>MSRSSEEQSTDSLIQPVVEPFQRFIHAETAGGILLLGATIAAMIWANSPWAASYTEFWHIPVSLVVGSHTLTETLLEWINDGLMAMFFFVIGLEIKREILVGELASWRQAALPLAAALGGSLLPALLYAALNTGMEGAKGWGIPMATDIAFSLGILSLLGTRVPLVLKVFLTALAIADDLMAVLVIALFYTSTISWTSLAVGALFLILLIGANMAGVRHLLVYSILGIGGLWLAFLLSGLHATIAGVIAAMTIPARTRLTRREFLKKGKALLKLFEEVVSQDEPPLANPEQSRVARRMNTAVAHVGTPLQQLEYALHPWVTVVVMPVFALANAGVTLDGDVAAMLMNPVALGVCLGLLVGKPVGILLSVWIAIRGGLASMPEGVSWAQVGAVGVLAGIGFTMSLFIAGLAFPSGPVLMAAKEGVLIASTIAGLTGWLLLRHIQNNKKDAGTVVSKLTKRG</sequence>
<feature type="transmembrane region" description="Helical" evidence="6">
    <location>
        <begin position="319"/>
        <end position="337"/>
    </location>
</feature>
<keyword evidence="5 6" id="KW-0472">Membrane</keyword>
<dbReference type="AlphaFoldDB" id="A0A7S8FFY0"/>
<feature type="transmembrane region" description="Helical" evidence="6">
    <location>
        <begin position="166"/>
        <end position="190"/>
    </location>
</feature>
<evidence type="ECO:0000256" key="6">
    <source>
        <dbReference type="HAMAP-Rule" id="MF_01844"/>
    </source>
</evidence>
<dbReference type="EMBL" id="CP047423">
    <property type="protein sequence ID" value="QPD05079.1"/>
    <property type="molecule type" value="Genomic_DNA"/>
</dbReference>
<proteinExistence type="inferred from homology"/>
<keyword evidence="6" id="KW-0915">Sodium</keyword>
<dbReference type="GO" id="GO:0006885">
    <property type="term" value="P:regulation of pH"/>
    <property type="evidence" value="ECO:0007669"/>
    <property type="project" value="UniProtKB-UniRule"/>
</dbReference>
<comment type="catalytic activity">
    <reaction evidence="6">
        <text>Na(+)(in) + 2 H(+)(out) = Na(+)(out) + 2 H(+)(in)</text>
        <dbReference type="Rhea" id="RHEA:29251"/>
        <dbReference type="ChEBI" id="CHEBI:15378"/>
        <dbReference type="ChEBI" id="CHEBI:29101"/>
    </reaction>
</comment>
<keyword evidence="2 6" id="KW-1003">Cell membrane</keyword>
<dbReference type="Pfam" id="PF06965">
    <property type="entry name" value="Na_H_antiport_1"/>
    <property type="match status" value="1"/>
</dbReference>
<evidence type="ECO:0000256" key="5">
    <source>
        <dbReference type="ARBA" id="ARBA00023136"/>
    </source>
</evidence>